<sequence length="195" mass="22586">MARSMNKAEICIIEGDQGSGKTNTAVAKVVDAIERGVNTKVFANFHLYGIKYVYANLSMIVEYLNTSLMSATSDEEVYVVIDESYIGGDARMGMTLMTKVLTWFGSQIRKRRLHLILIAQHGRMIDWRFRFFMTEHILCSFNEKTNYISLNITRKGERKKKTINYFAPKYWKYYDTNELPQIPQKILDKILVGTQ</sequence>
<evidence type="ECO:0008006" key="2">
    <source>
        <dbReference type="Google" id="ProtNLM"/>
    </source>
</evidence>
<dbReference type="EMBL" id="MT143751">
    <property type="protein sequence ID" value="QJB02004.1"/>
    <property type="molecule type" value="Genomic_DNA"/>
</dbReference>
<protein>
    <recommendedName>
        <fullName evidence="2">ATPase domain containing protein</fullName>
    </recommendedName>
</protein>
<dbReference type="SUPFAM" id="SSF52540">
    <property type="entry name" value="P-loop containing nucleoside triphosphate hydrolases"/>
    <property type="match status" value="1"/>
</dbReference>
<evidence type="ECO:0000313" key="1">
    <source>
        <dbReference type="EMBL" id="QJB02004.1"/>
    </source>
</evidence>
<dbReference type="AlphaFoldDB" id="A0A6M3M4E3"/>
<accession>A0A6M3M4E3</accession>
<dbReference type="InterPro" id="IPR027417">
    <property type="entry name" value="P-loop_NTPase"/>
</dbReference>
<gene>
    <name evidence="1" type="ORF">MM171B01582_0007</name>
</gene>
<dbReference type="Gene3D" id="3.40.50.300">
    <property type="entry name" value="P-loop containing nucleotide triphosphate hydrolases"/>
    <property type="match status" value="1"/>
</dbReference>
<proteinExistence type="predicted"/>
<organism evidence="1">
    <name type="scientific">viral metagenome</name>
    <dbReference type="NCBI Taxonomy" id="1070528"/>
    <lineage>
        <taxon>unclassified sequences</taxon>
        <taxon>metagenomes</taxon>
        <taxon>organismal metagenomes</taxon>
    </lineage>
</organism>
<name>A0A6M3M4E3_9ZZZZ</name>
<reference evidence="1" key="1">
    <citation type="submission" date="2020-03" db="EMBL/GenBank/DDBJ databases">
        <title>The deep terrestrial virosphere.</title>
        <authorList>
            <person name="Holmfeldt K."/>
            <person name="Nilsson E."/>
            <person name="Simone D."/>
            <person name="Lopez-Fernandez M."/>
            <person name="Wu X."/>
            <person name="de Brujin I."/>
            <person name="Lundin D."/>
            <person name="Andersson A."/>
            <person name="Bertilsson S."/>
            <person name="Dopson M."/>
        </authorList>
    </citation>
    <scope>NUCLEOTIDE SEQUENCE</scope>
    <source>
        <strain evidence="1">MM171B01582</strain>
    </source>
</reference>